<dbReference type="AlphaFoldDB" id="A0A8C9RU26"/>
<sequence>STLQFYILYVSTNLFACVLVFPQPDDQMSLVMVMLYDLQERKFLPRKRGNSEKDRQLVEVREVEICLSRTRLAASLARCRIKRGLRSLDDFLSEPVKRRKERANALPLYAWVNRLKTSLRDVCSALERGGFSQVKSIGQLEGPTFCQDPHCPDLLAFRAHLEADLYAARLFGDHKLLVQDKCRSLALSCLRPLLTRSCHVLVAGYLSVSTVTQAAMLASSDSAQSKIFVHFVGIFEPLLLQPHLYSCESGFSEDFQYDSLFRTSDPTLIHSSIFDRAYNLLVASVNLPLGRDSGMK</sequence>
<organism evidence="3 4">
    <name type="scientific">Scleropages formosus</name>
    <name type="common">Asian bonytongue</name>
    <name type="synonym">Osteoglossum formosum</name>
    <dbReference type="NCBI Taxonomy" id="113540"/>
    <lineage>
        <taxon>Eukaryota</taxon>
        <taxon>Metazoa</taxon>
        <taxon>Chordata</taxon>
        <taxon>Craniata</taxon>
        <taxon>Vertebrata</taxon>
        <taxon>Euteleostomi</taxon>
        <taxon>Actinopterygii</taxon>
        <taxon>Neopterygii</taxon>
        <taxon>Teleostei</taxon>
        <taxon>Osteoglossocephala</taxon>
        <taxon>Osteoglossomorpha</taxon>
        <taxon>Osteoglossiformes</taxon>
        <taxon>Osteoglossidae</taxon>
        <taxon>Scleropages</taxon>
    </lineage>
</organism>
<proteinExistence type="predicted"/>
<evidence type="ECO:0000256" key="1">
    <source>
        <dbReference type="SAM" id="Phobius"/>
    </source>
</evidence>
<reference evidence="3 4" key="1">
    <citation type="submission" date="2019-04" db="EMBL/GenBank/DDBJ databases">
        <authorList>
            <consortium name="Wellcome Sanger Institute Data Sharing"/>
        </authorList>
    </citation>
    <scope>NUCLEOTIDE SEQUENCE [LARGE SCALE GENOMIC DNA]</scope>
</reference>
<dbReference type="Pfam" id="PF21148">
    <property type="entry name" value="NSUN5_fdxn-like"/>
    <property type="match status" value="1"/>
</dbReference>
<keyword evidence="1" id="KW-1133">Transmembrane helix</keyword>
<evidence type="ECO:0000313" key="3">
    <source>
        <dbReference type="Ensembl" id="ENSSFOP00015019424.2"/>
    </source>
</evidence>
<reference evidence="3" key="2">
    <citation type="submission" date="2025-08" db="UniProtKB">
        <authorList>
            <consortium name="Ensembl"/>
        </authorList>
    </citation>
    <scope>IDENTIFICATION</scope>
</reference>
<evidence type="ECO:0000259" key="2">
    <source>
        <dbReference type="Pfam" id="PF21148"/>
    </source>
</evidence>
<name>A0A8C9RU26_SCLFO</name>
<dbReference type="InterPro" id="IPR049561">
    <property type="entry name" value="NSUN5_7_fdxn-like"/>
</dbReference>
<dbReference type="PANTHER" id="PTHR14663:SF2">
    <property type="entry name" value="METHYLTRANSFERASE NSUN7-RELATED"/>
    <property type="match status" value="1"/>
</dbReference>
<evidence type="ECO:0000313" key="4">
    <source>
        <dbReference type="Proteomes" id="UP000694397"/>
    </source>
</evidence>
<reference evidence="3" key="3">
    <citation type="submission" date="2025-09" db="UniProtKB">
        <authorList>
            <consortium name="Ensembl"/>
        </authorList>
    </citation>
    <scope>IDENTIFICATION</scope>
</reference>
<dbReference type="Proteomes" id="UP000694397">
    <property type="component" value="Chromosome 16"/>
</dbReference>
<accession>A0A8C9RU26</accession>
<keyword evidence="4" id="KW-1185">Reference proteome</keyword>
<keyword evidence="1" id="KW-0812">Transmembrane</keyword>
<protein>
    <recommendedName>
        <fullName evidence="2">NOL1/NOP2/NSUN 5/7 ferredoxin-like domain-containing protein</fullName>
    </recommendedName>
</protein>
<dbReference type="InterPro" id="IPR042620">
    <property type="entry name" value="NSUN7"/>
</dbReference>
<dbReference type="PANTHER" id="PTHR14663">
    <property type="entry name" value="METHYLTRANSFERASE NSUN7-RELATED"/>
    <property type="match status" value="1"/>
</dbReference>
<dbReference type="Gene3D" id="3.30.70.1170">
    <property type="entry name" value="Sun protein, domain 3"/>
    <property type="match status" value="1"/>
</dbReference>
<dbReference type="GeneTree" id="ENSGT00940000157352"/>
<dbReference type="OrthoDB" id="6817893at2759"/>
<feature type="domain" description="NOL1/NOP2/NSUN 5/7 ferredoxin-like" evidence="2">
    <location>
        <begin position="107"/>
        <end position="171"/>
    </location>
</feature>
<feature type="transmembrane region" description="Helical" evidence="1">
    <location>
        <begin position="6"/>
        <end position="22"/>
    </location>
</feature>
<dbReference type="Ensembl" id="ENSSFOT00015019650.2">
    <property type="protein sequence ID" value="ENSSFOP00015019424.2"/>
    <property type="gene ID" value="ENSSFOG00015012494.2"/>
</dbReference>
<keyword evidence="1" id="KW-0472">Membrane</keyword>